<dbReference type="Gene3D" id="3.30.1120.10">
    <property type="match status" value="1"/>
</dbReference>
<protein>
    <submittedName>
        <fullName evidence="4">Arylsulfatase</fullName>
    </submittedName>
</protein>
<dbReference type="InterPro" id="IPR000917">
    <property type="entry name" value="Sulfatase_N"/>
</dbReference>
<evidence type="ECO:0000313" key="5">
    <source>
        <dbReference type="EMBL" id="BCE47752.1"/>
    </source>
</evidence>
<dbReference type="InterPro" id="IPR017850">
    <property type="entry name" value="Alkaline_phosphatase_core_sf"/>
</dbReference>
<dbReference type="EMBL" id="AP023094">
    <property type="protein sequence ID" value="BCE47752.1"/>
    <property type="molecule type" value="Genomic_DNA"/>
</dbReference>
<evidence type="ECO:0000259" key="3">
    <source>
        <dbReference type="Pfam" id="PF00884"/>
    </source>
</evidence>
<dbReference type="EMBL" id="AP023091">
    <property type="protein sequence ID" value="BCE21506.1"/>
    <property type="molecule type" value="Genomic_DNA"/>
</dbReference>
<dbReference type="PANTHER" id="PTHR42693">
    <property type="entry name" value="ARYLSULFATASE FAMILY MEMBER"/>
    <property type="match status" value="1"/>
</dbReference>
<feature type="domain" description="Sulfatase N-terminal" evidence="3">
    <location>
        <begin position="35"/>
        <end position="447"/>
    </location>
</feature>
<dbReference type="Pfam" id="PF00884">
    <property type="entry name" value="Sulfatase"/>
    <property type="match status" value="1"/>
</dbReference>
<dbReference type="AlphaFoldDB" id="A0A809X2R8"/>
<evidence type="ECO:0000313" key="4">
    <source>
        <dbReference type="EMBL" id="BCE21506.1"/>
    </source>
</evidence>
<reference evidence="4" key="1">
    <citation type="submission" date="2020-05" db="EMBL/GenBank/DDBJ databases">
        <title>Complete genome sequence of Bradyrhizobium diazoefficiens XF1 isolated from soybean nodule.</title>
        <authorList>
            <person name="Noda R."/>
            <person name="Kakizaki K."/>
            <person name="Minamisawa K."/>
        </authorList>
    </citation>
    <scope>NUCLEOTIDE SEQUENCE</scope>
    <source>
        <strain evidence="4">XF1</strain>
    </source>
</reference>
<sequence length="773" mass="85174">MSAGSGTPFRGTVGKTVAESKPWWPQAPRPPEGAPNILIVLFDDVGFSDFGCYGSSIKTPAIDRLAAEGLRYSGFHTTAMCSTTRAALLTGRNHHSVGVGCLANFDSGYPGYRGKIAREAGTLAEMLRVHGYRNYMVGKWHVTPLTESGATGPFDGWPLGRGFDRFYGFLDAETDQYAPELVSDNTHIDPPGTYADGYHLTEDLIDQSIRFIGDHVADRPDIPWLTWVALGACHAPHQAPADIIRSYDAAFAHGWDVEREQRLARQRAMGLVPAATRMPARNDGVKAWEEHTADERRVFTRLQAAFAGMLDHSDRHLARLVAFLETAGIRDNTVIIVMSDNGASQEGGPLGFVNAMGPFNFKPEPIAEKLARIDDIGGPDTHSNFPHGWAMASNTPLRRYKQNTHGGGIRDPFVINWPKKIAGKGELRHQFVHACDLTPTLLELIGIEAPPTIAGCRQMPLEGESFARSITDASAPSKSSPQYFEMFGHRGLWQAGWKAVAFHPPGTPFENDRWELFHLDQDFSETNDLATKEPERLGRMIATWWEEAEKHNVLPLDDRFGPRFAENAARFHGARHHFVFHHGMGHVPTDVAPDVRSRSYTIEAHVEIDEAGANGVLIAHGDATSGYSLYVKDGHLVHDLNIGGSHQVVHSNRKVPSGARRLGVRVERLLRKEPPAKGSRTGVTEYTLLIDGEPAGTLQTQLGFHTLISWSGLDIGRDRGSPVSHYEAPFEFEGRLLRVTVTMHNDQKLDGDAVGNAQMRGSRGETSRYLILS</sequence>
<accession>A0A809X2R8</accession>
<evidence type="ECO:0000256" key="2">
    <source>
        <dbReference type="ARBA" id="ARBA00022801"/>
    </source>
</evidence>
<dbReference type="CDD" id="cd16025">
    <property type="entry name" value="PAS_like"/>
    <property type="match status" value="1"/>
</dbReference>
<name>A0A809X2R8_9BRAD</name>
<keyword evidence="2" id="KW-0378">Hydrolase</keyword>
<evidence type="ECO:0000313" key="6">
    <source>
        <dbReference type="EMBL" id="BCE91272.1"/>
    </source>
</evidence>
<dbReference type="SUPFAM" id="SSF53649">
    <property type="entry name" value="Alkaline phosphatase-like"/>
    <property type="match status" value="1"/>
</dbReference>
<reference evidence="5" key="3">
    <citation type="submission" date="2020-05" db="EMBL/GenBank/DDBJ databases">
        <title>Complete genome sequence of Bradyrhizobium diazoefficiens XF4 isolated from soybean nodule.</title>
        <authorList>
            <person name="Noda R."/>
            <person name="Kakizaki K."/>
            <person name="Minamisawa K."/>
        </authorList>
    </citation>
    <scope>NUCLEOTIDE SEQUENCE</scope>
    <source>
        <strain evidence="5">XF4</strain>
    </source>
</reference>
<proteinExistence type="inferred from homology"/>
<dbReference type="Gene3D" id="3.40.720.10">
    <property type="entry name" value="Alkaline Phosphatase, subunit A"/>
    <property type="match status" value="1"/>
</dbReference>
<dbReference type="SUPFAM" id="SSF49899">
    <property type="entry name" value="Concanavalin A-like lectins/glucanases"/>
    <property type="match status" value="1"/>
</dbReference>
<gene>
    <name evidence="6" type="ORF">XF10B_40700</name>
    <name evidence="4" type="ORF">XF1B_41870</name>
    <name evidence="5" type="ORF">XF4B_41010</name>
</gene>
<dbReference type="GO" id="GO:0004065">
    <property type="term" value="F:arylsulfatase activity"/>
    <property type="evidence" value="ECO:0007669"/>
    <property type="project" value="TreeGrafter"/>
</dbReference>
<dbReference type="InterPro" id="IPR013320">
    <property type="entry name" value="ConA-like_dom_sf"/>
</dbReference>
<organism evidence="4">
    <name type="scientific">Bradyrhizobium diazoefficiens</name>
    <dbReference type="NCBI Taxonomy" id="1355477"/>
    <lineage>
        <taxon>Bacteria</taxon>
        <taxon>Pseudomonadati</taxon>
        <taxon>Pseudomonadota</taxon>
        <taxon>Alphaproteobacteria</taxon>
        <taxon>Hyphomicrobiales</taxon>
        <taxon>Nitrobacteraceae</taxon>
        <taxon>Bradyrhizobium</taxon>
    </lineage>
</organism>
<dbReference type="PANTHER" id="PTHR42693:SF53">
    <property type="entry name" value="ENDO-4-O-SULFATASE"/>
    <property type="match status" value="1"/>
</dbReference>
<comment type="similarity">
    <text evidence="1">Belongs to the sulfatase family.</text>
</comment>
<evidence type="ECO:0000256" key="1">
    <source>
        <dbReference type="ARBA" id="ARBA00008779"/>
    </source>
</evidence>
<reference evidence="6" key="2">
    <citation type="submission" date="2020-05" db="EMBL/GenBank/DDBJ databases">
        <title>Complete genome sequence of Bradyrhizobium diazoefficiens XF10 isolated from soybean nodule.</title>
        <authorList>
            <person name="Noda R."/>
            <person name="Kakizaki K."/>
            <person name="Minamisawa K."/>
        </authorList>
    </citation>
    <scope>NUCLEOTIDE SEQUENCE</scope>
    <source>
        <strain evidence="6">XF10</strain>
    </source>
</reference>
<dbReference type="InterPro" id="IPR050738">
    <property type="entry name" value="Sulfatase"/>
</dbReference>
<dbReference type="EMBL" id="AP023099">
    <property type="protein sequence ID" value="BCE91272.1"/>
    <property type="molecule type" value="Genomic_DNA"/>
</dbReference>